<evidence type="ECO:0000313" key="2">
    <source>
        <dbReference type="EMBL" id="KZO96906.1"/>
    </source>
</evidence>
<keyword evidence="1" id="KW-0472">Membrane</keyword>
<keyword evidence="1" id="KW-0812">Transmembrane</keyword>
<accession>A0A167MNN1</accession>
<name>A0A167MNN1_CALVF</name>
<proteinExistence type="predicted"/>
<dbReference type="PANTHER" id="PTHR11799">
    <property type="entry name" value="PARAOXONASE"/>
    <property type="match status" value="1"/>
</dbReference>
<dbReference type="AlphaFoldDB" id="A0A167MNN1"/>
<protein>
    <recommendedName>
        <fullName evidence="4">Calcium-dependent phosphotriesterase</fullName>
    </recommendedName>
</protein>
<dbReference type="Gene3D" id="2.120.10.30">
    <property type="entry name" value="TolB, C-terminal domain"/>
    <property type="match status" value="1"/>
</dbReference>
<evidence type="ECO:0000313" key="3">
    <source>
        <dbReference type="Proteomes" id="UP000076738"/>
    </source>
</evidence>
<dbReference type="InterPro" id="IPR051288">
    <property type="entry name" value="Serum_paraoxonase/arylesterase"/>
</dbReference>
<feature type="transmembrane region" description="Helical" evidence="1">
    <location>
        <begin position="7"/>
        <end position="25"/>
    </location>
</feature>
<organism evidence="2 3">
    <name type="scientific">Calocera viscosa (strain TUFC12733)</name>
    <dbReference type="NCBI Taxonomy" id="1330018"/>
    <lineage>
        <taxon>Eukaryota</taxon>
        <taxon>Fungi</taxon>
        <taxon>Dikarya</taxon>
        <taxon>Basidiomycota</taxon>
        <taxon>Agaricomycotina</taxon>
        <taxon>Dacrymycetes</taxon>
        <taxon>Dacrymycetales</taxon>
        <taxon>Dacrymycetaceae</taxon>
        <taxon>Calocera</taxon>
    </lineage>
</organism>
<dbReference type="SUPFAM" id="SSF63829">
    <property type="entry name" value="Calcium-dependent phosphotriesterase"/>
    <property type="match status" value="1"/>
</dbReference>
<dbReference type="PANTHER" id="PTHR11799:SF30">
    <property type="entry name" value="SERUM PARAOXONASE_ARYLESTERASE 2"/>
    <property type="match status" value="1"/>
</dbReference>
<evidence type="ECO:0000256" key="1">
    <source>
        <dbReference type="SAM" id="Phobius"/>
    </source>
</evidence>
<dbReference type="InterPro" id="IPR011042">
    <property type="entry name" value="6-blade_b-propeller_TolB-like"/>
</dbReference>
<sequence length="410" mass="43745">MAHISTLIGRLFIVGALIALSYRLYSVYHIFVPIHSLPSSHFSVPFAAHNNTSPSTGSCHKILSPSHQLSHCEDLTEWLSSSGAVLGLLASCDPNRRNWNTVMGPLRDPNPRGAVWYINPESEAAERLPLVGYPESHDFHPLGIAALPSAPGEPTTVFAVNHGRHNSTIEVFALSFPVERAVPSLTYLRTLTHPKLVAPNAVVPLSPSTVLVSQDHTFTRRLPSPLGNTLPILESLLGLPGGSVDVLQFHPGSQDPPTLTNAVPHIPFANGIALSPSTNTLAVASSSQAAVYLYHLPASSTLLLLPLRWKATVRLPFAIDNLSFSPSGTLYATGHPNFPALIKHAKSAHVRAASWVASLSPDGEIRTVYQSAGGKGDQVIEASTTAVADEEGGRLWIAGLYAEGILSCRA</sequence>
<reference evidence="2 3" key="1">
    <citation type="journal article" date="2016" name="Mol. Biol. Evol.">
        <title>Comparative Genomics of Early-Diverging Mushroom-Forming Fungi Provides Insights into the Origins of Lignocellulose Decay Capabilities.</title>
        <authorList>
            <person name="Nagy L.G."/>
            <person name="Riley R."/>
            <person name="Tritt A."/>
            <person name="Adam C."/>
            <person name="Daum C."/>
            <person name="Floudas D."/>
            <person name="Sun H."/>
            <person name="Yadav J.S."/>
            <person name="Pangilinan J."/>
            <person name="Larsson K.H."/>
            <person name="Matsuura K."/>
            <person name="Barry K."/>
            <person name="Labutti K."/>
            <person name="Kuo R."/>
            <person name="Ohm R.A."/>
            <person name="Bhattacharya S.S."/>
            <person name="Shirouzu T."/>
            <person name="Yoshinaga Y."/>
            <person name="Martin F.M."/>
            <person name="Grigoriev I.V."/>
            <person name="Hibbett D.S."/>
        </authorList>
    </citation>
    <scope>NUCLEOTIDE SEQUENCE [LARGE SCALE GENOMIC DNA]</scope>
    <source>
        <strain evidence="2 3">TUFC12733</strain>
    </source>
</reference>
<keyword evidence="1" id="KW-1133">Transmembrane helix</keyword>
<dbReference type="EMBL" id="KV417282">
    <property type="protein sequence ID" value="KZO96906.1"/>
    <property type="molecule type" value="Genomic_DNA"/>
</dbReference>
<evidence type="ECO:0008006" key="4">
    <source>
        <dbReference type="Google" id="ProtNLM"/>
    </source>
</evidence>
<keyword evidence="3" id="KW-1185">Reference proteome</keyword>
<gene>
    <name evidence="2" type="ORF">CALVIDRAFT_563542</name>
</gene>
<dbReference type="Proteomes" id="UP000076738">
    <property type="component" value="Unassembled WGS sequence"/>
</dbReference>
<dbReference type="OrthoDB" id="5307922at2759"/>